<sequence length="196" mass="20688">IPYAWATSATDDSTPVMLSQSIMLIFTWPGLRIKEQKMVGMTRREVVQGSDNSSRVVTETAALTASEQVHAGRTALLSLLAGFTVTLPPAIGSGAVYRFHVGIVRTSGNYIIQVDSSNDNMEGLLTLIDTDSVDNSATGFVTTSNTSDTITLDATIKGGLTIGDWVELVDAAANVWHVHGQLSGSGTIETPFSAAV</sequence>
<accession>A0A0F8X9A6</accession>
<feature type="non-terminal residue" evidence="1">
    <location>
        <position position="1"/>
    </location>
</feature>
<dbReference type="AlphaFoldDB" id="A0A0F8X9A6"/>
<gene>
    <name evidence="1" type="ORF">LCGC14_2974820</name>
</gene>
<organism evidence="1">
    <name type="scientific">marine sediment metagenome</name>
    <dbReference type="NCBI Taxonomy" id="412755"/>
    <lineage>
        <taxon>unclassified sequences</taxon>
        <taxon>metagenomes</taxon>
        <taxon>ecological metagenomes</taxon>
    </lineage>
</organism>
<proteinExistence type="predicted"/>
<reference evidence="1" key="1">
    <citation type="journal article" date="2015" name="Nature">
        <title>Complex archaea that bridge the gap between prokaryotes and eukaryotes.</title>
        <authorList>
            <person name="Spang A."/>
            <person name="Saw J.H."/>
            <person name="Jorgensen S.L."/>
            <person name="Zaremba-Niedzwiedzka K."/>
            <person name="Martijn J."/>
            <person name="Lind A.E."/>
            <person name="van Eijk R."/>
            <person name="Schleper C."/>
            <person name="Guy L."/>
            <person name="Ettema T.J."/>
        </authorList>
    </citation>
    <scope>NUCLEOTIDE SEQUENCE</scope>
</reference>
<name>A0A0F8X9A6_9ZZZZ</name>
<dbReference type="EMBL" id="LAZR01060589">
    <property type="protein sequence ID" value="KKK65368.1"/>
    <property type="molecule type" value="Genomic_DNA"/>
</dbReference>
<evidence type="ECO:0008006" key="2">
    <source>
        <dbReference type="Google" id="ProtNLM"/>
    </source>
</evidence>
<protein>
    <recommendedName>
        <fullName evidence="2">Ubiquitin-activating enzyme E1 FCCH domain-containing protein</fullName>
    </recommendedName>
</protein>
<comment type="caution">
    <text evidence="1">The sequence shown here is derived from an EMBL/GenBank/DDBJ whole genome shotgun (WGS) entry which is preliminary data.</text>
</comment>
<evidence type="ECO:0000313" key="1">
    <source>
        <dbReference type="EMBL" id="KKK65368.1"/>
    </source>
</evidence>